<dbReference type="EMBL" id="LT906454">
    <property type="protein sequence ID" value="SNV39952.1"/>
    <property type="molecule type" value="Genomic_DNA"/>
</dbReference>
<name>A0A239WZU2_STRAI</name>
<accession>A0A239WZU2</accession>
<reference evidence="1 2" key="1">
    <citation type="submission" date="2017-06" db="EMBL/GenBank/DDBJ databases">
        <authorList>
            <consortium name="Pathogen Informatics"/>
        </authorList>
    </citation>
    <scope>NUCLEOTIDE SEQUENCE [LARGE SCALE GENOMIC DNA]</scope>
    <source>
        <strain evidence="1 2">NCTC11291</strain>
    </source>
</reference>
<evidence type="ECO:0000313" key="1">
    <source>
        <dbReference type="EMBL" id="SNV39952.1"/>
    </source>
</evidence>
<evidence type="ECO:0000313" key="2">
    <source>
        <dbReference type="Proteomes" id="UP000215144"/>
    </source>
</evidence>
<protein>
    <submittedName>
        <fullName evidence="1">Phage protein</fullName>
    </submittedName>
</protein>
<gene>
    <name evidence="1" type="ORF">SAMEA4504048_01066</name>
</gene>
<dbReference type="OrthoDB" id="4387735at2"/>
<dbReference type="Gene3D" id="1.20.5.340">
    <property type="match status" value="1"/>
</dbReference>
<organism evidence="1 2">
    <name type="scientific">Streptococcus acidominimus</name>
    <dbReference type="NCBI Taxonomy" id="1326"/>
    <lineage>
        <taxon>Bacteria</taxon>
        <taxon>Bacillati</taxon>
        <taxon>Bacillota</taxon>
        <taxon>Bacilli</taxon>
        <taxon>Lactobacillales</taxon>
        <taxon>Streptococcaceae</taxon>
        <taxon>Streptococcus</taxon>
    </lineage>
</organism>
<dbReference type="KEGG" id="saco:SAME_01066"/>
<sequence>MKPVLYPKTETTYVDFGFGEISDALSVEVTRERNGDYSLYMKYPHDGIFADKLQKEMQLKADAGPRTKWQTFDVVRTNKKSTDYIEIYAKHISFRLEGAVLKSAISISEANARTALAQWKNNLVSDTVFDIDSDITTTGSFAWAIDKVTNAREALGGVSGSILDVYGGEYEFDNQLVKLHKQMGRKAPIVLEYGRNIQEIEVDDDDSEAYNSILPFAKITQQEDEKSIEVLTTLPEIYIDGPFIGDYQRRIIKQVDFSTKFDSEKNKPTVEKLRSLAMSYVKSNEVGKPKTTIDVKYVDLASTLDYADMQVMEEVELCDILPLYYPKFGITSANEKVVKTVYDVYNDEYISLTLGTIGQTLRSQLSESTSGRIEALENKQKQFETELPTYLTNASGNRNWYEKPDDRVEHKIGDIWFEKNGQYERMYVWDGNQWILKIDTEDPDRIKRSIDQQFEDFNTSYDEAKALQDQQIADVLAKAGTAEDLAKEAKRIGESASADALSLTNQLSTARQILQESINKAKTDAFAEAGRLSGIVESNANARIDEMSDSIQLLAKKDDVDSLSGRVTAAESELKIQADAISQKVSHSELDPLNQQINQNQTSITQLSDRVMTEVSSLESKIPTEIGSVNLIDNTDYRKGITDWVEDGVSRILTNDYMKLQLLGTLNKRVYKYKDFNRPLNSGETITVSYTAYASRDGVGFSASTYDTLPENQRVTLNQTPKRYIKTFNIVASLRLSLYVYGNVGDEVFIKDIKVERGAIATDWTPAPEDVDAELTSLKTTVTTTSDGVRQLTTKVTAAEGRVSNSETKINQLIGEVSTKVAQRDYDSLLGRVSSAETEIRTQAGKIEQRLTSTQVNQLIDTKDFATTSTVQNIVQNTADSFTQTISRVESKIPTEIGGRNYILRDNIRKGYINNDGNLIVENTIFTTNRIDASKRKDWTVTTKSGWIRINQYDVDGNFIKRDLYGPYTNKTSKLIRISAEISMFDVSFDGTEYGEPYKIEFGTIATDWSPAPEDLATVTAFNSVRDTVDTHTRTIGDMQGNIGAIAMTANGLIGRVTNAESGLSTVQSQLAGSWAVKNLTSNGAVLNQINLLANGTNRIDGRLTHITGSTLIDNGVIRSAMIGNAQINTAHIGTIDARQANIINLNASNITSGQITGINIRGGVLSAINGNTSFNLNSGELLFYSDSPAIKRVLPGYPTQFVKLATGTVDGKGRAGVTVIGSNRYGTESSNDGGFVGIRAWNGSNIDTIDVVGDTVRLTSSAYDSADGWDVITLPNKLEIDAHNVNHRVSSRMKVGDVWLWKNATIYSSLKETINLIIDNLRILHNNKTTEKNYSYTLPGKV</sequence>
<dbReference type="RefSeq" id="WP_095122530.1">
    <property type="nucleotide sequence ID" value="NZ_LT906454.1"/>
</dbReference>
<dbReference type="Proteomes" id="UP000215144">
    <property type="component" value="Chromosome 1"/>
</dbReference>
<proteinExistence type="predicted"/>